<evidence type="ECO:0000256" key="3">
    <source>
        <dbReference type="ARBA" id="ARBA00004116"/>
    </source>
</evidence>
<keyword evidence="11" id="KW-0732">Signal</keyword>
<evidence type="ECO:0000256" key="15">
    <source>
        <dbReference type="ARBA" id="ARBA00023324"/>
    </source>
</evidence>
<dbReference type="AlphaFoldDB" id="A0A654G118"/>
<dbReference type="FunFam" id="1.10.420.10:FF:000001">
    <property type="entry name" value="Peroxidase"/>
    <property type="match status" value="1"/>
</dbReference>
<accession>A0A654G118</accession>
<comment type="cofactor">
    <cofactor evidence="18 21">
        <name>Ca(2+)</name>
        <dbReference type="ChEBI" id="CHEBI:29108"/>
    </cofactor>
    <text evidence="18 21">Binds 2 calcium ions per subunit.</text>
</comment>
<evidence type="ECO:0000256" key="8">
    <source>
        <dbReference type="ARBA" id="ARBA00022559"/>
    </source>
</evidence>
<dbReference type="PROSITE" id="PS00435">
    <property type="entry name" value="PEROXIDASE_1"/>
    <property type="match status" value="1"/>
</dbReference>
<evidence type="ECO:0000256" key="6">
    <source>
        <dbReference type="ARBA" id="ARBA00012313"/>
    </source>
</evidence>
<organism evidence="23 24">
    <name type="scientific">Arabidopsis thaliana</name>
    <name type="common">Mouse-ear cress</name>
    <dbReference type="NCBI Taxonomy" id="3702"/>
    <lineage>
        <taxon>Eukaryota</taxon>
        <taxon>Viridiplantae</taxon>
        <taxon>Streptophyta</taxon>
        <taxon>Embryophyta</taxon>
        <taxon>Tracheophyta</taxon>
        <taxon>Spermatophyta</taxon>
        <taxon>Magnoliopsida</taxon>
        <taxon>eudicotyledons</taxon>
        <taxon>Gunneridae</taxon>
        <taxon>Pentapetalae</taxon>
        <taxon>rosids</taxon>
        <taxon>malvids</taxon>
        <taxon>Brassicales</taxon>
        <taxon>Brassicaceae</taxon>
        <taxon>Camelineae</taxon>
        <taxon>Arabidopsis</taxon>
    </lineage>
</organism>
<dbReference type="InterPro" id="IPR000823">
    <property type="entry name" value="Peroxidase_pln"/>
</dbReference>
<comment type="catalytic activity">
    <reaction evidence="1 21">
        <text>2 a phenolic donor + H2O2 = 2 a phenolic radical donor + 2 H2O</text>
        <dbReference type="Rhea" id="RHEA:56136"/>
        <dbReference type="ChEBI" id="CHEBI:15377"/>
        <dbReference type="ChEBI" id="CHEBI:16240"/>
        <dbReference type="ChEBI" id="CHEBI:139520"/>
        <dbReference type="ChEBI" id="CHEBI:139521"/>
        <dbReference type="EC" id="1.11.1.7"/>
    </reaction>
</comment>
<evidence type="ECO:0000256" key="13">
    <source>
        <dbReference type="ARBA" id="ARBA00023004"/>
    </source>
</evidence>
<dbReference type="FunFam" id="1.10.520.10:FF:000008">
    <property type="entry name" value="Peroxidase"/>
    <property type="match status" value="1"/>
</dbReference>
<feature type="binding site" evidence="18">
    <location>
        <position position="291"/>
    </location>
    <ligand>
        <name>Ca(2+)</name>
        <dbReference type="ChEBI" id="CHEBI:29108"/>
        <label>2</label>
    </ligand>
</feature>
<dbReference type="PRINTS" id="PR00461">
    <property type="entry name" value="PLPEROXIDASE"/>
</dbReference>
<dbReference type="InterPro" id="IPR019793">
    <property type="entry name" value="Peroxidases_heam-ligand_BS"/>
</dbReference>
<keyword evidence="14 20" id="KW-1015">Disulfide bond</keyword>
<dbReference type="PRINTS" id="PR00458">
    <property type="entry name" value="PEROXIDASE"/>
</dbReference>
<evidence type="ECO:0000256" key="2">
    <source>
        <dbReference type="ARBA" id="ARBA00002322"/>
    </source>
</evidence>
<dbReference type="GO" id="GO:0020037">
    <property type="term" value="F:heme binding"/>
    <property type="evidence" value="ECO:0007669"/>
    <property type="project" value="UniProtKB-UniRule"/>
</dbReference>
<dbReference type="InterPro" id="IPR019794">
    <property type="entry name" value="Peroxidases_AS"/>
</dbReference>
<feature type="binding site" evidence="18">
    <location>
        <position position="134"/>
    </location>
    <ligand>
        <name>Ca(2+)</name>
        <dbReference type="ChEBI" id="CHEBI:29108"/>
        <label>1</label>
    </ligand>
</feature>
<comment type="function">
    <text evidence="2">Removal of H(2)O(2), oxidation of toxic reductants, biosynthesis and degradation of lignin, suberization, auxin catabolism, response to environmental stresses such as wounding, pathogen attack and oxidative stress. These functions might be dependent on each isozyme/isoform in each plant tissue.</text>
</comment>
<dbReference type="PROSITE" id="PS50873">
    <property type="entry name" value="PEROXIDASE_4"/>
    <property type="match status" value="1"/>
</dbReference>
<feature type="domain" description="Plant heme peroxidase family profile" evidence="22">
    <location>
        <begin position="72"/>
        <end position="371"/>
    </location>
</feature>
<evidence type="ECO:0000256" key="14">
    <source>
        <dbReference type="ARBA" id="ARBA00023157"/>
    </source>
</evidence>
<dbReference type="GO" id="GO:0046872">
    <property type="term" value="F:metal ion binding"/>
    <property type="evidence" value="ECO:0007669"/>
    <property type="project" value="UniProtKB-UniRule"/>
</dbReference>
<gene>
    <name evidence="23" type="ORF">AN1_LOCUS22181</name>
</gene>
<keyword evidence="18 21" id="KW-0106">Calcium</keyword>
<dbReference type="ExpressionAtlas" id="A0A654G118">
    <property type="expression patterns" value="baseline and differential"/>
</dbReference>
<name>A0A654G118_ARATH</name>
<feature type="binding site" evidence="18">
    <location>
        <position position="121"/>
    </location>
    <ligand>
        <name>Ca(2+)</name>
        <dbReference type="ChEBI" id="CHEBI:29108"/>
        <label>1</label>
    </ligand>
</feature>
<feature type="binding site" evidence="18">
    <location>
        <position position="241"/>
    </location>
    <ligand>
        <name>Ca(2+)</name>
        <dbReference type="ChEBI" id="CHEBI:29108"/>
        <label>2</label>
    </ligand>
</feature>
<dbReference type="InterPro" id="IPR010255">
    <property type="entry name" value="Haem_peroxidase_sf"/>
</dbReference>
<dbReference type="GO" id="GO:0006979">
    <property type="term" value="P:response to oxidative stress"/>
    <property type="evidence" value="ECO:0007669"/>
    <property type="project" value="UniProtKB-UniRule"/>
</dbReference>
<evidence type="ECO:0000256" key="1">
    <source>
        <dbReference type="ARBA" id="ARBA00000189"/>
    </source>
</evidence>
<comment type="similarity">
    <text evidence="5">Belongs to the peroxidase family. Ascorbate peroxidase subfamily.</text>
</comment>
<evidence type="ECO:0000259" key="22">
    <source>
        <dbReference type="PROSITE" id="PS50873"/>
    </source>
</evidence>
<comment type="similarity">
    <text evidence="21">Belongs to the peroxidase family. Classical plant (class III) peroxidase subfamily.</text>
</comment>
<feature type="binding site" evidence="17">
    <location>
        <position position="210"/>
    </location>
    <ligand>
        <name>substrate</name>
    </ligand>
</feature>
<evidence type="ECO:0000256" key="21">
    <source>
        <dbReference type="RuleBase" id="RU362060"/>
    </source>
</evidence>
<dbReference type="CDD" id="cd00693">
    <property type="entry name" value="secretory_peroxidase"/>
    <property type="match status" value="1"/>
</dbReference>
<keyword evidence="15 21" id="KW-0376">Hydrogen peroxide</keyword>
<dbReference type="InterPro" id="IPR002016">
    <property type="entry name" value="Haem_peroxidase"/>
</dbReference>
<dbReference type="PANTHER" id="PTHR31517">
    <property type="match status" value="1"/>
</dbReference>
<dbReference type="GO" id="GO:0140825">
    <property type="term" value="F:lactoperoxidase activity"/>
    <property type="evidence" value="ECO:0007669"/>
    <property type="project" value="UniProtKB-EC"/>
</dbReference>
<feature type="binding site" evidence="18">
    <location>
        <position position="117"/>
    </location>
    <ligand>
        <name>Ca(2+)</name>
        <dbReference type="ChEBI" id="CHEBI:29108"/>
        <label>1</label>
    </ligand>
</feature>
<protein>
    <recommendedName>
        <fullName evidence="6 21">Peroxidase</fullName>
        <ecNumber evidence="6 21">1.11.1.7</ecNumber>
    </recommendedName>
</protein>
<comment type="cofactor">
    <cofactor evidence="18 21">
        <name>heme b</name>
        <dbReference type="ChEBI" id="CHEBI:60344"/>
    </cofactor>
    <text evidence="18 21">Binds 1 heme b (iron(II)-protoporphyrin IX) group per subunit.</text>
</comment>
<evidence type="ECO:0000313" key="24">
    <source>
        <dbReference type="Proteomes" id="UP000426265"/>
    </source>
</evidence>
<dbReference type="InterPro" id="IPR033905">
    <property type="entry name" value="Secretory_peroxidase"/>
</dbReference>
<feature type="disulfide bond" evidence="20">
    <location>
        <begin position="168"/>
        <end position="367"/>
    </location>
</feature>
<evidence type="ECO:0000313" key="23">
    <source>
        <dbReference type="EMBL" id="VYS66779.1"/>
    </source>
</evidence>
<dbReference type="EC" id="1.11.1.7" evidence="6 21"/>
<evidence type="ECO:0000256" key="19">
    <source>
        <dbReference type="PIRSR" id="PIRSR600823-4"/>
    </source>
</evidence>
<feature type="active site" description="Proton acceptor" evidence="16">
    <location>
        <position position="113"/>
    </location>
</feature>
<keyword evidence="10 18" id="KW-0479">Metal-binding</keyword>
<evidence type="ECO:0000256" key="5">
    <source>
        <dbReference type="ARBA" id="ARBA00006873"/>
    </source>
</evidence>
<feature type="binding site" evidence="18">
    <location>
        <position position="119"/>
    </location>
    <ligand>
        <name>Ca(2+)</name>
        <dbReference type="ChEBI" id="CHEBI:29108"/>
        <label>1</label>
    </ligand>
</feature>
<evidence type="ECO:0000256" key="10">
    <source>
        <dbReference type="ARBA" id="ARBA00022723"/>
    </source>
</evidence>
<reference evidence="23 24" key="1">
    <citation type="submission" date="2019-11" db="EMBL/GenBank/DDBJ databases">
        <authorList>
            <person name="Jiao W.-B."/>
            <person name="Schneeberger K."/>
        </authorList>
    </citation>
    <scope>NUCLEOTIDE SEQUENCE [LARGE SCALE GENOMIC DNA]</scope>
    <source>
        <strain evidence="24">cv. An-1</strain>
    </source>
</reference>
<dbReference type="PROSITE" id="PS00436">
    <property type="entry name" value="PEROXIDASE_2"/>
    <property type="match status" value="1"/>
</dbReference>
<evidence type="ECO:0000256" key="12">
    <source>
        <dbReference type="ARBA" id="ARBA00023002"/>
    </source>
</evidence>
<keyword evidence="12 21" id="KW-0560">Oxidoreductase</keyword>
<evidence type="ECO:0000256" key="18">
    <source>
        <dbReference type="PIRSR" id="PIRSR600823-3"/>
    </source>
</evidence>
<dbReference type="GO" id="GO:0005773">
    <property type="term" value="C:vacuole"/>
    <property type="evidence" value="ECO:0007669"/>
    <property type="project" value="UniProtKB-SubCell"/>
</dbReference>
<keyword evidence="7 21" id="KW-0964">Secreted</keyword>
<evidence type="ECO:0000256" key="20">
    <source>
        <dbReference type="PIRSR" id="PIRSR600823-5"/>
    </source>
</evidence>
<dbReference type="GO" id="GO:0042744">
    <property type="term" value="P:hydrogen peroxide catabolic process"/>
    <property type="evidence" value="ECO:0007669"/>
    <property type="project" value="UniProtKB-KW"/>
</dbReference>
<dbReference type="Pfam" id="PF00141">
    <property type="entry name" value="peroxidase"/>
    <property type="match status" value="1"/>
</dbReference>
<dbReference type="SUPFAM" id="SSF48113">
    <property type="entry name" value="Heme-dependent peroxidases"/>
    <property type="match status" value="1"/>
</dbReference>
<feature type="disulfide bond" evidence="20">
    <location>
        <begin position="247"/>
        <end position="279"/>
    </location>
</feature>
<keyword evidence="13 18" id="KW-0408">Iron</keyword>
<feature type="binding site" evidence="18">
    <location>
        <position position="299"/>
    </location>
    <ligand>
        <name>Ca(2+)</name>
        <dbReference type="ChEBI" id="CHEBI:29108"/>
        <label>2</label>
    </ligand>
</feature>
<feature type="binding site" evidence="18">
    <location>
        <position position="123"/>
    </location>
    <ligand>
        <name>Ca(2+)</name>
        <dbReference type="ChEBI" id="CHEBI:29108"/>
        <label>1</label>
    </ligand>
</feature>
<evidence type="ECO:0000256" key="9">
    <source>
        <dbReference type="ARBA" id="ARBA00022617"/>
    </source>
</evidence>
<feature type="site" description="Transition state stabilizer" evidence="19">
    <location>
        <position position="109"/>
    </location>
</feature>
<sequence>MRWHIGGSKQIGVVLFIQERTVSTEEGFKEDKEIKGEKSITMDIRSDDAKKPMMMWFLGMLLFSMVAESNAQLSENYYASTCPSVELIVKQAVTTKFKQTVTTAPATLRMFFHDCFVEGCDASVFIASENKDAEKDADDNKSLAGDGFDTVIKAKTAVESQCPGVVSCADILALAARDVVVLVGGPEFKVELGRRDGLVSKASRVTGKLPEPGLDVRGLVQIFASNGLSLTDMIALSGAHTIGSSHCNRFANRLHNFSTFMPVDPTMDPVYAQQLIQACSDPNPDAVVDIDLTSRDTFDNSYYQNLVARKGLFTSDQALFNDLSSQATVVRFANNAEEFYSAFSSAMRNLGRVGVKVGNQGEIRRDCSAFNE</sequence>
<evidence type="ECO:0000256" key="7">
    <source>
        <dbReference type="ARBA" id="ARBA00022525"/>
    </source>
</evidence>
<evidence type="ECO:0000256" key="11">
    <source>
        <dbReference type="ARBA" id="ARBA00022729"/>
    </source>
</evidence>
<evidence type="ECO:0000256" key="17">
    <source>
        <dbReference type="PIRSR" id="PIRSR600823-2"/>
    </source>
</evidence>
<feature type="disulfide bond" evidence="20">
    <location>
        <begin position="115"/>
        <end position="120"/>
    </location>
</feature>
<feature type="binding site" evidence="18">
    <location>
        <position position="114"/>
    </location>
    <ligand>
        <name>Ca(2+)</name>
        <dbReference type="ChEBI" id="CHEBI:29108"/>
        <label>1</label>
    </ligand>
</feature>
<keyword evidence="8 21" id="KW-0575">Peroxidase</keyword>
<evidence type="ECO:0000256" key="16">
    <source>
        <dbReference type="PIRSR" id="PIRSR600823-1"/>
    </source>
</evidence>
<comment type="subcellular location">
    <subcellularLocation>
        <location evidence="4 21">Secreted</location>
    </subcellularLocation>
    <subcellularLocation>
        <location evidence="3">Vacuole</location>
    </subcellularLocation>
</comment>
<proteinExistence type="inferred from homology"/>
<feature type="disulfide bond" evidence="20">
    <location>
        <begin position="82"/>
        <end position="162"/>
    </location>
</feature>
<dbReference type="GO" id="GO:0005576">
    <property type="term" value="C:extracellular region"/>
    <property type="evidence" value="ECO:0007669"/>
    <property type="project" value="UniProtKB-SubCell"/>
</dbReference>
<dbReference type="Gene3D" id="1.10.520.10">
    <property type="match status" value="1"/>
</dbReference>
<dbReference type="Proteomes" id="UP000426265">
    <property type="component" value="Unassembled WGS sequence"/>
</dbReference>
<keyword evidence="9 21" id="KW-0349">Heme</keyword>
<dbReference type="EMBL" id="CACRSJ010000110">
    <property type="protein sequence ID" value="VYS66779.1"/>
    <property type="molecule type" value="Genomic_DNA"/>
</dbReference>
<dbReference type="PANTHER" id="PTHR31517:SF51">
    <property type="entry name" value="PEROXIDASE 55"/>
    <property type="match status" value="1"/>
</dbReference>
<feature type="binding site" description="axial binding residue" evidence="18">
    <location>
        <position position="240"/>
    </location>
    <ligand>
        <name>heme b</name>
        <dbReference type="ChEBI" id="CHEBI:60344"/>
    </ligand>
    <ligandPart>
        <name>Fe</name>
        <dbReference type="ChEBI" id="CHEBI:18248"/>
    </ligandPart>
</feature>
<evidence type="ECO:0000256" key="4">
    <source>
        <dbReference type="ARBA" id="ARBA00004613"/>
    </source>
</evidence>
<dbReference type="Gene3D" id="1.10.420.10">
    <property type="entry name" value="Peroxidase, domain 2"/>
    <property type="match status" value="1"/>
</dbReference>